<dbReference type="PANTHER" id="PTHR10682">
    <property type="entry name" value="POLY A POLYMERASE"/>
    <property type="match status" value="1"/>
</dbReference>
<evidence type="ECO:0000256" key="10">
    <source>
        <dbReference type="ARBA" id="ARBA00022741"/>
    </source>
</evidence>
<evidence type="ECO:0000313" key="19">
    <source>
        <dbReference type="Proteomes" id="UP000634136"/>
    </source>
</evidence>
<evidence type="ECO:0000313" key="18">
    <source>
        <dbReference type="EMBL" id="KAF7811338.1"/>
    </source>
</evidence>
<dbReference type="InterPro" id="IPR011068">
    <property type="entry name" value="NuclTrfase_I-like_C"/>
</dbReference>
<evidence type="ECO:0000256" key="5">
    <source>
        <dbReference type="ARBA" id="ARBA00012388"/>
    </source>
</evidence>
<reference evidence="18" key="1">
    <citation type="submission" date="2020-09" db="EMBL/GenBank/DDBJ databases">
        <title>Genome-Enabled Discovery of Anthraquinone Biosynthesis in Senna tora.</title>
        <authorList>
            <person name="Kang S.-H."/>
            <person name="Pandey R.P."/>
            <person name="Lee C.-M."/>
            <person name="Sim J.-S."/>
            <person name="Jeong J.-T."/>
            <person name="Choi B.-S."/>
            <person name="Jung M."/>
            <person name="Ginzburg D."/>
            <person name="Zhao K."/>
            <person name="Won S.Y."/>
            <person name="Oh T.-J."/>
            <person name="Yu Y."/>
            <person name="Kim N.-H."/>
            <person name="Lee O.R."/>
            <person name="Lee T.-H."/>
            <person name="Bashyal P."/>
            <person name="Kim T.-S."/>
            <person name="Lee W.-H."/>
            <person name="Kawkins C."/>
            <person name="Kim C.-K."/>
            <person name="Kim J.S."/>
            <person name="Ahn B.O."/>
            <person name="Rhee S.Y."/>
            <person name="Sohng J.K."/>
        </authorList>
    </citation>
    <scope>NUCLEOTIDE SEQUENCE</scope>
    <source>
        <tissue evidence="18">Leaf</tissue>
    </source>
</reference>
<keyword evidence="6" id="KW-0507">mRNA processing</keyword>
<dbReference type="Gene3D" id="3.30.460.10">
    <property type="entry name" value="Beta Polymerase, domain 2"/>
    <property type="match status" value="2"/>
</dbReference>
<dbReference type="InterPro" id="IPR007012">
    <property type="entry name" value="PolA_pol_cen_dom"/>
</dbReference>
<keyword evidence="11" id="KW-0067">ATP-binding</keyword>
<evidence type="ECO:0000256" key="12">
    <source>
        <dbReference type="ARBA" id="ARBA00022842"/>
    </source>
</evidence>
<gene>
    <name evidence="18" type="ORF">G2W53_032314</name>
</gene>
<dbReference type="EMBL" id="JAAIUW010000010">
    <property type="protein sequence ID" value="KAF7811338.1"/>
    <property type="molecule type" value="Genomic_DNA"/>
</dbReference>
<feature type="domain" description="Poly(A) polymerase RNA-binding" evidence="15">
    <location>
        <begin position="986"/>
        <end position="1044"/>
    </location>
</feature>
<evidence type="ECO:0000256" key="13">
    <source>
        <dbReference type="ARBA" id="ARBA00023242"/>
    </source>
</evidence>
<dbReference type="SUPFAM" id="SSF55003">
    <property type="entry name" value="PAP/Archaeal CCA-adding enzyme, C-terminal domain"/>
    <property type="match status" value="2"/>
</dbReference>
<dbReference type="FunFam" id="1.10.1410.10:FF:000001">
    <property type="entry name" value="Putative poly(A) polymerase gamma"/>
    <property type="match status" value="1"/>
</dbReference>
<evidence type="ECO:0000256" key="7">
    <source>
        <dbReference type="ARBA" id="ARBA00022679"/>
    </source>
</evidence>
<evidence type="ECO:0000256" key="6">
    <source>
        <dbReference type="ARBA" id="ARBA00022664"/>
    </source>
</evidence>
<feature type="domain" description="Poly(A) polymerase central" evidence="16">
    <location>
        <begin position="297"/>
        <end position="333"/>
    </location>
</feature>
<dbReference type="EC" id="2.7.7.19" evidence="5"/>
<comment type="similarity">
    <text evidence="4">Belongs to the poly(A) polymerase family.</text>
</comment>
<feature type="domain" description="Poly(A) polymerase RNA-binding" evidence="15">
    <location>
        <begin position="384"/>
        <end position="432"/>
    </location>
</feature>
<sequence>MIPSTVTTNSSKPTEETEFPEKSTNCNEVEEAAASMLVAKDSDEKQAINIPMSTSYEICFLNDFDDYGVLRLERDVDDLALSNQTRNRTKLSNRSGSCHFIVVSLSELAGGKGHLFSHLFHHLSLKMSSGRYRTLWEPISTTAPHQYDLIMNKQLEKILEDVGVYESREEAIRREEVLGRLDQVHGPGADIDTLCVGPTHVDRDYDFFVELQKMLVVEPDIEELQPITEAHVPVMKFKFKGISIDLLYAKLLLWVIPEDLDLFDDSLLQYLDPQSVLSLNGSRCTDQILKMVPNIQHFRTTLRCIRFWAKRRGVYSNVSGFLGGVNLAILVARHQEELWFCAIVTLCLGPLKECEGQEARDAYNNPRISIKHTASYARRIQERIDISARNDADLRSWKGLVESRLRLLTLKIERDTEGLLHYHPHPDEFSDKRRRFSRSYFMGMQGRREENDTKKCQVFDIQFTVKEFRHTVMMYKSVKPGMVINVWHVKRREIPNFSWPENQTRKRRRLIPSTVTTNPSKPTEEIEFPEKYTNCNEVEEEAASMLVVKDSDEKQAMNIPKSAVYEKRDVDDLALSNQTRNRTKLSNRSGFCNFIVVSLSELAGGKGHLFSHSFHHFSLKVQMSSGRDRTLWEPISTTAPHQYDLIMNKQLEKILEDVGVYESREEAIRREEVLGRLDQIVKSWVKNVTQKKGFSKHMVEEANAKIFSFGSYRLGVHGPGTDIDTLCVGPTYVDRDYDFFVELQTMLIVEPDIEELQPITEAHVPVMKFKFKGISIDLLYAKLLLWVIPEDLDLSDDSLLQYLDPQSVLSLNGSRCTDQILRMVPNIQHFRTTLRCIRFWAKRRGVYSNVSGFLGGVNLAILVARVCQMFPNAVPSMLVSKFFKVYSQWRWPNPIMLCSIKRSSGFAPSSLSVWDPRRNVRDRKHVMPIITPAYPSRNSSYNVSSSTLRVMQEEFIRGYEICKKVNEGNYTNNNEWLMTLFEPLMFFETHKNYLQIDISARNDADLRSWKGWVESRLRLLTLKIERDTKGLLHCHPHPDEFSDKRRRFSRSYFMGLQGRREENNTKKCQVFDIQFTVKEFRQTVMMYNSVKPGMVINVWHVKRREIPNFAWPENQTRKRRRLIPSTVTTNSSKPTEETEFPEKSTNCNEVEEAFVSMLVVKESDEKQAINIPKSAVSESKKMFVGEECEELVSPFITRQAVLPKPSIIFKFTTLGK</sequence>
<dbReference type="InterPro" id="IPR007010">
    <property type="entry name" value="PolA_pol_RNA-bd_dom"/>
</dbReference>
<keyword evidence="13" id="KW-0539">Nucleus</keyword>
<comment type="caution">
    <text evidence="18">The sequence shown here is derived from an EMBL/GenBank/DDBJ whole genome shotgun (WGS) entry which is preliminary data.</text>
</comment>
<dbReference type="PANTHER" id="PTHR10682:SF10">
    <property type="entry name" value="POLYNUCLEOTIDE ADENYLYLTRANSFERASE"/>
    <property type="match status" value="1"/>
</dbReference>
<evidence type="ECO:0000256" key="2">
    <source>
        <dbReference type="ARBA" id="ARBA00001946"/>
    </source>
</evidence>
<comment type="cofactor">
    <cofactor evidence="1">
        <name>Mn(2+)</name>
        <dbReference type="ChEBI" id="CHEBI:29035"/>
    </cofactor>
</comment>
<feature type="domain" description="Poly(A) polymerase nucleotidyltransferase" evidence="17">
    <location>
        <begin position="633"/>
        <end position="824"/>
    </location>
</feature>
<dbReference type="SUPFAM" id="SSF81631">
    <property type="entry name" value="PAP/OAS1 substrate-binding domain"/>
    <property type="match status" value="2"/>
</dbReference>
<dbReference type="GO" id="GO:0031123">
    <property type="term" value="P:RNA 3'-end processing"/>
    <property type="evidence" value="ECO:0007669"/>
    <property type="project" value="InterPro"/>
</dbReference>
<keyword evidence="19" id="KW-1185">Reference proteome</keyword>
<feature type="domain" description="Poly(A) polymerase central" evidence="16">
    <location>
        <begin position="829"/>
        <end position="971"/>
    </location>
</feature>
<protein>
    <recommendedName>
        <fullName evidence="5">polynucleotide adenylyltransferase</fullName>
        <ecNumber evidence="5">2.7.7.19</ecNumber>
    </recommendedName>
</protein>
<dbReference type="GO" id="GO:0003723">
    <property type="term" value="F:RNA binding"/>
    <property type="evidence" value="ECO:0007669"/>
    <property type="project" value="InterPro"/>
</dbReference>
<comment type="subcellular location">
    <subcellularLocation>
        <location evidence="3">Nucleus</location>
    </subcellularLocation>
</comment>
<dbReference type="InterPro" id="IPR043519">
    <property type="entry name" value="NT_sf"/>
</dbReference>
<dbReference type="InterPro" id="IPR048840">
    <property type="entry name" value="PolA_pol_NTPase"/>
</dbReference>
<feature type="compositionally biased region" description="Polar residues" evidence="14">
    <location>
        <begin position="1"/>
        <end position="12"/>
    </location>
</feature>
<dbReference type="Pfam" id="PF04926">
    <property type="entry name" value="PAP_RNA-bind"/>
    <property type="match status" value="2"/>
</dbReference>
<dbReference type="GO" id="GO:0005524">
    <property type="term" value="F:ATP binding"/>
    <property type="evidence" value="ECO:0007669"/>
    <property type="project" value="UniProtKB-KW"/>
</dbReference>
<feature type="region of interest" description="Disordered" evidence="14">
    <location>
        <begin position="1"/>
        <end position="25"/>
    </location>
</feature>
<keyword evidence="7" id="KW-0808">Transferase</keyword>
<dbReference type="AlphaFoldDB" id="A0A834W7L7"/>
<keyword evidence="12" id="KW-0460">Magnesium</keyword>
<proteinExistence type="inferred from homology"/>
<evidence type="ECO:0000259" key="16">
    <source>
        <dbReference type="Pfam" id="PF04928"/>
    </source>
</evidence>
<dbReference type="GO" id="GO:1990817">
    <property type="term" value="F:poly(A) RNA polymerase activity"/>
    <property type="evidence" value="ECO:0007669"/>
    <property type="project" value="UniProtKB-EC"/>
</dbReference>
<comment type="cofactor">
    <cofactor evidence="2">
        <name>Mg(2+)</name>
        <dbReference type="ChEBI" id="CHEBI:18420"/>
    </cofactor>
</comment>
<dbReference type="Proteomes" id="UP000634136">
    <property type="component" value="Unassembled WGS sequence"/>
</dbReference>
<dbReference type="GO" id="GO:0006397">
    <property type="term" value="P:mRNA processing"/>
    <property type="evidence" value="ECO:0007669"/>
    <property type="project" value="UniProtKB-KW"/>
</dbReference>
<feature type="domain" description="Poly(A) polymerase nucleotidyltransferase" evidence="17">
    <location>
        <begin position="183"/>
        <end position="292"/>
    </location>
</feature>
<dbReference type="Gene3D" id="3.30.70.590">
    <property type="entry name" value="Poly(A) polymerase predicted RNA binding domain"/>
    <property type="match status" value="2"/>
</dbReference>
<evidence type="ECO:0000256" key="4">
    <source>
        <dbReference type="ARBA" id="ARBA00010912"/>
    </source>
</evidence>
<evidence type="ECO:0000259" key="15">
    <source>
        <dbReference type="Pfam" id="PF04926"/>
    </source>
</evidence>
<keyword evidence="9" id="KW-0479">Metal-binding</keyword>
<dbReference type="CDD" id="cd05402">
    <property type="entry name" value="NT_PAP_TUTase"/>
    <property type="match status" value="2"/>
</dbReference>
<evidence type="ECO:0000256" key="3">
    <source>
        <dbReference type="ARBA" id="ARBA00004123"/>
    </source>
</evidence>
<evidence type="ECO:0000256" key="9">
    <source>
        <dbReference type="ARBA" id="ARBA00022723"/>
    </source>
</evidence>
<evidence type="ECO:0000259" key="17">
    <source>
        <dbReference type="Pfam" id="PF20750"/>
    </source>
</evidence>
<evidence type="ECO:0000256" key="1">
    <source>
        <dbReference type="ARBA" id="ARBA00001936"/>
    </source>
</evidence>
<evidence type="ECO:0000256" key="14">
    <source>
        <dbReference type="SAM" id="MobiDB-lite"/>
    </source>
</evidence>
<dbReference type="FunFam" id="3.30.460.10:FF:000002">
    <property type="entry name" value="Poly(A) polymerase alpha, putative"/>
    <property type="match status" value="1"/>
</dbReference>
<dbReference type="Gene3D" id="1.10.1410.10">
    <property type="match status" value="1"/>
</dbReference>
<dbReference type="SUPFAM" id="SSF81301">
    <property type="entry name" value="Nucleotidyltransferase"/>
    <property type="match status" value="2"/>
</dbReference>
<dbReference type="OrthoDB" id="412748at2759"/>
<dbReference type="Pfam" id="PF20750">
    <property type="entry name" value="PAP_NTPase"/>
    <property type="match status" value="2"/>
</dbReference>
<name>A0A834W7L7_9FABA</name>
<evidence type="ECO:0000256" key="8">
    <source>
        <dbReference type="ARBA" id="ARBA00022695"/>
    </source>
</evidence>
<dbReference type="Pfam" id="PF04928">
    <property type="entry name" value="PAP_central"/>
    <property type="match status" value="2"/>
</dbReference>
<accession>A0A834W7L7</accession>
<dbReference type="GO" id="GO:0046872">
    <property type="term" value="F:metal ion binding"/>
    <property type="evidence" value="ECO:0007669"/>
    <property type="project" value="UniProtKB-KW"/>
</dbReference>
<dbReference type="GO" id="GO:0005634">
    <property type="term" value="C:nucleus"/>
    <property type="evidence" value="ECO:0007669"/>
    <property type="project" value="UniProtKB-SubCell"/>
</dbReference>
<evidence type="ECO:0000256" key="11">
    <source>
        <dbReference type="ARBA" id="ARBA00022840"/>
    </source>
</evidence>
<keyword evidence="10" id="KW-0547">Nucleotide-binding</keyword>
<organism evidence="18 19">
    <name type="scientific">Senna tora</name>
    <dbReference type="NCBI Taxonomy" id="362788"/>
    <lineage>
        <taxon>Eukaryota</taxon>
        <taxon>Viridiplantae</taxon>
        <taxon>Streptophyta</taxon>
        <taxon>Embryophyta</taxon>
        <taxon>Tracheophyta</taxon>
        <taxon>Spermatophyta</taxon>
        <taxon>Magnoliopsida</taxon>
        <taxon>eudicotyledons</taxon>
        <taxon>Gunneridae</taxon>
        <taxon>Pentapetalae</taxon>
        <taxon>rosids</taxon>
        <taxon>fabids</taxon>
        <taxon>Fabales</taxon>
        <taxon>Fabaceae</taxon>
        <taxon>Caesalpinioideae</taxon>
        <taxon>Cassia clade</taxon>
        <taxon>Senna</taxon>
    </lineage>
</organism>
<keyword evidence="8" id="KW-0548">Nucleotidyltransferase</keyword>